<gene>
    <name evidence="10" type="ORF">GCM10025881_37390</name>
</gene>
<dbReference type="GO" id="GO:0008168">
    <property type="term" value="F:methyltransferase activity"/>
    <property type="evidence" value="ECO:0007669"/>
    <property type="project" value="UniProtKB-KW"/>
</dbReference>
<feature type="domain" description="MmeI-like N-terminal" evidence="5">
    <location>
        <begin position="12"/>
        <end position="173"/>
    </location>
</feature>
<reference evidence="11" key="1">
    <citation type="journal article" date="2019" name="Int. J. Syst. Evol. Microbiol.">
        <title>The Global Catalogue of Microorganisms (GCM) 10K type strain sequencing project: providing services to taxonomists for standard genome sequencing and annotation.</title>
        <authorList>
            <consortium name="The Broad Institute Genomics Platform"/>
            <consortium name="The Broad Institute Genome Sequencing Center for Infectious Disease"/>
            <person name="Wu L."/>
            <person name="Ma J."/>
        </authorList>
    </citation>
    <scope>NUCLEOTIDE SEQUENCE [LARGE SCALE GENOMIC DNA]</scope>
    <source>
        <strain evidence="11">NBRC 108894</strain>
    </source>
</reference>
<evidence type="ECO:0000259" key="5">
    <source>
        <dbReference type="Pfam" id="PF20464"/>
    </source>
</evidence>
<feature type="domain" description="MmeI-like C-terminal" evidence="8">
    <location>
        <begin position="822"/>
        <end position="899"/>
    </location>
</feature>
<dbReference type="InterPro" id="IPR050953">
    <property type="entry name" value="N4_N6_ade-DNA_methylase"/>
</dbReference>
<dbReference type="RefSeq" id="WP_284255393.1">
    <property type="nucleotide sequence ID" value="NZ_BAAAQO010000004.1"/>
</dbReference>
<dbReference type="Pfam" id="PF20473">
    <property type="entry name" value="MmeI_Mtase"/>
    <property type="match status" value="1"/>
</dbReference>
<dbReference type="Pfam" id="PF20464">
    <property type="entry name" value="MmeI_N"/>
    <property type="match status" value="1"/>
</dbReference>
<dbReference type="PROSITE" id="PS00092">
    <property type="entry name" value="N6_MTASE"/>
    <property type="match status" value="1"/>
</dbReference>
<dbReference type="Pfam" id="PF20466">
    <property type="entry name" value="MmeI_TRD"/>
    <property type="match status" value="1"/>
</dbReference>
<dbReference type="InterPro" id="IPR029063">
    <property type="entry name" value="SAM-dependent_MTases_sf"/>
</dbReference>
<evidence type="ECO:0000259" key="9">
    <source>
        <dbReference type="Pfam" id="PF20473"/>
    </source>
</evidence>
<dbReference type="InterPro" id="IPR046819">
    <property type="entry name" value="MmeI_hel"/>
</dbReference>
<evidence type="ECO:0000256" key="2">
    <source>
        <dbReference type="ARBA" id="ARBA00022603"/>
    </source>
</evidence>
<keyword evidence="11" id="KW-1185">Reference proteome</keyword>
<keyword evidence="2 10" id="KW-0489">Methyltransferase</keyword>
<name>A0ABQ6K8A6_9MICO</name>
<evidence type="ECO:0000256" key="3">
    <source>
        <dbReference type="ARBA" id="ARBA00022679"/>
    </source>
</evidence>
<evidence type="ECO:0000313" key="10">
    <source>
        <dbReference type="EMBL" id="GMA96915.1"/>
    </source>
</evidence>
<evidence type="ECO:0000256" key="4">
    <source>
        <dbReference type="ARBA" id="ARBA00047942"/>
    </source>
</evidence>
<evidence type="ECO:0000313" key="11">
    <source>
        <dbReference type="Proteomes" id="UP001157034"/>
    </source>
</evidence>
<keyword evidence="3" id="KW-0808">Transferase</keyword>
<evidence type="ECO:0000259" key="7">
    <source>
        <dbReference type="Pfam" id="PF20466"/>
    </source>
</evidence>
<dbReference type="EMBL" id="BSVB01000001">
    <property type="protein sequence ID" value="GMA96915.1"/>
    <property type="molecule type" value="Genomic_DNA"/>
</dbReference>
<dbReference type="Pfam" id="PF20467">
    <property type="entry name" value="MmeI_C"/>
    <property type="match status" value="1"/>
</dbReference>
<dbReference type="EC" id="2.1.1.72" evidence="1"/>
<dbReference type="PANTHER" id="PTHR33841">
    <property type="entry name" value="DNA METHYLTRANSFERASE YEEA-RELATED"/>
    <property type="match status" value="1"/>
</dbReference>
<dbReference type="PANTHER" id="PTHR33841:SF1">
    <property type="entry name" value="DNA METHYLTRANSFERASE A"/>
    <property type="match status" value="1"/>
</dbReference>
<dbReference type="Gene3D" id="3.40.50.150">
    <property type="entry name" value="Vaccinia Virus protein VP39"/>
    <property type="match status" value="1"/>
</dbReference>
<keyword evidence="10" id="KW-0436">Ligase</keyword>
<sequence>MPRPAWNEITARAAKFAADWAGESYEKGEAQSFWTEFLALFDIDRRRAGGYFEYAVKLAGKKYGFIDMFLPGKLIVEQKSAGRDLGAAQGQALGYLDGIPDHDLPLRIVACDFQTFQLYDTETRAVSTFTLAELPKHVREFGFLVDEQALRVEEQSPVNREAAERMAKLHNLLYDSGYVGHNLELFLVRLVFCHFADDARIFEPSAFEKFIRNRTSLDGTDLGPRLGKLFEVLNTPIDKRSTMLDEDLAAFPYINGGLFSEVTGMPDFDQTMRMMLIQTCAPDWSQVSPAIFGSMFQGVMNEEARHDVGAHYTSEENILRVIKPLFLDALYEEFESVKESKPKLSAFHDKLAGLGFIDPACGCGNFLVITYRELRRLEHRVLSAQMGTYVTLTDVGDLLKVRVEQMSGIEILEFPALIAQTALWLTDHQMNLEASARFGTHYARIPLTEGGHIVCTNALTVDWEDVRPADKTDYILSNPPFLGSRVMDKVQKAELRAVAGAVKDAGFLDYVAAWYIRADEVMAKNPSIQCALVSTSSISQGEQPGILWPRLLGRGEHINFAHRSFIWTNDARGVAKVHCVIVGFGRTERKVKQLFTYQDGKGEPVLDLVPSISPYLVPGGEFVVTNRQEQISGELKMVFGNMAADGGHLLLTREERDALIAEYPQTAAWIRTFQGADEFINRRPRYCLWLDGVSSGQIKAVPPVYERVREVREVREKSSRPQLANIPHLFAQRTQDPDQPFLLIPAHSSSRRLYVPLGFFEAGTVTSNSSLAIPNASLYHFGILTSTMHMDWMRAVCGRLKSDYRYSKDVVYNNFVFPNPTDQQRATLEHLAQVILDVRDRYASDSLADLYDDVVMPADLRSAHNVLDAYVDGMYNPPAPGFSNASDRVQYLLDLNRQTEQHRART</sequence>
<organism evidence="10 11">
    <name type="scientific">Pseudolysinimonas kribbensis</name>
    <dbReference type="NCBI Taxonomy" id="433641"/>
    <lineage>
        <taxon>Bacteria</taxon>
        <taxon>Bacillati</taxon>
        <taxon>Actinomycetota</taxon>
        <taxon>Actinomycetes</taxon>
        <taxon>Micrococcales</taxon>
        <taxon>Microbacteriaceae</taxon>
        <taxon>Pseudolysinimonas</taxon>
    </lineage>
</organism>
<dbReference type="SUPFAM" id="SSF53335">
    <property type="entry name" value="S-adenosyl-L-methionine-dependent methyltransferases"/>
    <property type="match status" value="1"/>
</dbReference>
<protein>
    <recommendedName>
        <fullName evidence="1">site-specific DNA-methyltransferase (adenine-specific)</fullName>
        <ecNumber evidence="1">2.1.1.72</ecNumber>
    </recommendedName>
</protein>
<dbReference type="InterPro" id="IPR046816">
    <property type="entry name" value="MmeI_Mtase"/>
</dbReference>
<evidence type="ECO:0000256" key="1">
    <source>
        <dbReference type="ARBA" id="ARBA00011900"/>
    </source>
</evidence>
<proteinExistence type="predicted"/>
<feature type="domain" description="MmeI-like target recognition" evidence="7">
    <location>
        <begin position="620"/>
        <end position="819"/>
    </location>
</feature>
<feature type="domain" description="MmeI-like DNA-methyltransferase" evidence="9">
    <location>
        <begin position="335"/>
        <end position="595"/>
    </location>
</feature>
<dbReference type="InterPro" id="IPR046820">
    <property type="entry name" value="MmeI_TRD"/>
</dbReference>
<dbReference type="InterPro" id="IPR046817">
    <property type="entry name" value="MmeI_N"/>
</dbReference>
<evidence type="ECO:0000259" key="8">
    <source>
        <dbReference type="Pfam" id="PF20467"/>
    </source>
</evidence>
<evidence type="ECO:0000259" key="6">
    <source>
        <dbReference type="Pfam" id="PF20465"/>
    </source>
</evidence>
<dbReference type="GO" id="GO:0016874">
    <property type="term" value="F:ligase activity"/>
    <property type="evidence" value="ECO:0007669"/>
    <property type="project" value="UniProtKB-KW"/>
</dbReference>
<dbReference type="InterPro" id="IPR002052">
    <property type="entry name" value="DNA_methylase_N6_adenine_CS"/>
</dbReference>
<feature type="domain" description="MmeI-like helicase spacer" evidence="6">
    <location>
        <begin position="181"/>
        <end position="259"/>
    </location>
</feature>
<comment type="caution">
    <text evidence="10">The sequence shown here is derived from an EMBL/GenBank/DDBJ whole genome shotgun (WGS) entry which is preliminary data.</text>
</comment>
<comment type="catalytic activity">
    <reaction evidence="4">
        <text>a 2'-deoxyadenosine in DNA + S-adenosyl-L-methionine = an N(6)-methyl-2'-deoxyadenosine in DNA + S-adenosyl-L-homocysteine + H(+)</text>
        <dbReference type="Rhea" id="RHEA:15197"/>
        <dbReference type="Rhea" id="RHEA-COMP:12418"/>
        <dbReference type="Rhea" id="RHEA-COMP:12419"/>
        <dbReference type="ChEBI" id="CHEBI:15378"/>
        <dbReference type="ChEBI" id="CHEBI:57856"/>
        <dbReference type="ChEBI" id="CHEBI:59789"/>
        <dbReference type="ChEBI" id="CHEBI:90615"/>
        <dbReference type="ChEBI" id="CHEBI:90616"/>
        <dbReference type="EC" id="2.1.1.72"/>
    </reaction>
</comment>
<accession>A0ABQ6K8A6</accession>
<dbReference type="Proteomes" id="UP001157034">
    <property type="component" value="Unassembled WGS sequence"/>
</dbReference>
<dbReference type="InterPro" id="IPR046818">
    <property type="entry name" value="MmeI_C"/>
</dbReference>
<dbReference type="GO" id="GO:0032259">
    <property type="term" value="P:methylation"/>
    <property type="evidence" value="ECO:0007669"/>
    <property type="project" value="UniProtKB-KW"/>
</dbReference>
<dbReference type="Pfam" id="PF20465">
    <property type="entry name" value="MmeI_hel"/>
    <property type="match status" value="1"/>
</dbReference>